<accession>A0A6H9SIB6</accession>
<protein>
    <submittedName>
        <fullName evidence="2">LysR family transcriptional regulator</fullName>
    </submittedName>
</protein>
<gene>
    <name evidence="3" type="ORF">BLA24064_04175</name>
    <name evidence="2" type="ORF">F7R21_23445</name>
</gene>
<evidence type="ECO:0000313" key="4">
    <source>
        <dbReference type="Proteomes" id="UP000430232"/>
    </source>
</evidence>
<dbReference type="RefSeq" id="WP_151066471.1">
    <property type="nucleotide sequence ID" value="NZ_CABVPL010000034.1"/>
</dbReference>
<reference evidence="2 4" key="1">
    <citation type="submission" date="2019-09" db="EMBL/GenBank/DDBJ databases">
        <title>Draft genome sequences of 48 bacterial type strains from the CCUG.</title>
        <authorList>
            <person name="Tunovic T."/>
            <person name="Pineiro-Iglesias B."/>
            <person name="Unosson C."/>
            <person name="Inganas E."/>
            <person name="Ohlen M."/>
            <person name="Cardew S."/>
            <person name="Jensie-Markopoulos S."/>
            <person name="Salva-Serra F."/>
            <person name="Jaen-Luchoro D."/>
            <person name="Karlsson R."/>
            <person name="Svensson-Stadler L."/>
            <person name="Chun J."/>
            <person name="Moore E."/>
        </authorList>
    </citation>
    <scope>NUCLEOTIDE SEQUENCE [LARGE SCALE GENOMIC DNA]</scope>
    <source>
        <strain evidence="2 4">CCUG 54555</strain>
    </source>
</reference>
<dbReference type="Proteomes" id="UP000494222">
    <property type="component" value="Unassembled WGS sequence"/>
</dbReference>
<keyword evidence="4" id="KW-1185">Reference proteome</keyword>
<dbReference type="InterPro" id="IPR016929">
    <property type="entry name" value="TsiT-like"/>
</dbReference>
<organism evidence="2 4">
    <name type="scientific">Burkholderia latens</name>
    <dbReference type="NCBI Taxonomy" id="488446"/>
    <lineage>
        <taxon>Bacteria</taxon>
        <taxon>Pseudomonadati</taxon>
        <taxon>Pseudomonadota</taxon>
        <taxon>Betaproteobacteria</taxon>
        <taxon>Burkholderiales</taxon>
        <taxon>Burkholderiaceae</taxon>
        <taxon>Burkholderia</taxon>
        <taxon>Burkholderia cepacia complex</taxon>
    </lineage>
</organism>
<dbReference type="GeneID" id="99791456"/>
<dbReference type="OrthoDB" id="8718152at2"/>
<sequence length="240" mass="26281">MNITALFRDPTLASSDFREMLTRESKIVATLMPASPAMEFTNWRLKGNSLEEATLYPAFESDGSPTTAAIAVLTEEASGRKRGISNASIWNGTTQPNEGASMSCHVTDAKILPDRFAMRVGNPACFPTFQNFAKIIEGIVTTFGPDTIEAAPNGYFDKQVFNDKPGVGWMLYLPEVITQQQVPEARALIPVPADGKQTGTIIVSVTDAPFSIDNREHVEAANRIEIRLVDEDLLPRYADI</sequence>
<evidence type="ECO:0000313" key="2">
    <source>
        <dbReference type="EMBL" id="KAB0635973.1"/>
    </source>
</evidence>
<dbReference type="EMBL" id="VZOJ01000077">
    <property type="protein sequence ID" value="KAB0635973.1"/>
    <property type="molecule type" value="Genomic_DNA"/>
</dbReference>
<feature type="domain" description="Immunity protein 52" evidence="1">
    <location>
        <begin position="23"/>
        <end position="233"/>
    </location>
</feature>
<evidence type="ECO:0000313" key="3">
    <source>
        <dbReference type="EMBL" id="VWB88101.1"/>
    </source>
</evidence>
<evidence type="ECO:0000313" key="5">
    <source>
        <dbReference type="Proteomes" id="UP000494222"/>
    </source>
</evidence>
<dbReference type="EMBL" id="CABVPL010000034">
    <property type="protein sequence ID" value="VWB88101.1"/>
    <property type="molecule type" value="Genomic_DNA"/>
</dbReference>
<dbReference type="InterPro" id="IPR028969">
    <property type="entry name" value="Imm52"/>
</dbReference>
<name>A0A6H9SIB6_9BURK</name>
<proteinExistence type="predicted"/>
<dbReference type="Pfam" id="PF15579">
    <property type="entry name" value="Imm52"/>
    <property type="match status" value="1"/>
</dbReference>
<dbReference type="PIRSF" id="PIRSF029636">
    <property type="entry name" value="UCP029636"/>
    <property type="match status" value="1"/>
</dbReference>
<reference evidence="3 5" key="2">
    <citation type="submission" date="2019-09" db="EMBL/GenBank/DDBJ databases">
        <authorList>
            <person name="Depoorter E."/>
        </authorList>
    </citation>
    <scope>NUCLEOTIDE SEQUENCE [LARGE SCALE GENOMIC DNA]</scope>
    <source>
        <strain evidence="3">LMG 24064</strain>
    </source>
</reference>
<evidence type="ECO:0000259" key="1">
    <source>
        <dbReference type="Pfam" id="PF15579"/>
    </source>
</evidence>
<dbReference type="Proteomes" id="UP000430232">
    <property type="component" value="Unassembled WGS sequence"/>
</dbReference>
<dbReference type="AlphaFoldDB" id="A0A6H9SIB6"/>